<keyword evidence="3" id="KW-0687">Ribonucleoprotein</keyword>
<name>A0A2M6XB26_9BACT</name>
<dbReference type="InterPro" id="IPR018261">
    <property type="entry name" value="Ribosomal_bL27_CS"/>
</dbReference>
<reference evidence="8" key="1">
    <citation type="submission" date="2017-09" db="EMBL/GenBank/DDBJ databases">
        <title>Depth-based differentiation of microbial function through sediment-hosted aquifers and enrichment of novel symbionts in the deep terrestrial subsurface.</title>
        <authorList>
            <person name="Probst A.J."/>
            <person name="Ladd B."/>
            <person name="Jarett J.K."/>
            <person name="Geller-Mcgrath D.E."/>
            <person name="Sieber C.M.K."/>
            <person name="Emerson J.B."/>
            <person name="Anantharaman K."/>
            <person name="Thomas B.C."/>
            <person name="Malmstrom R."/>
            <person name="Stieglmeier M."/>
            <person name="Klingl A."/>
            <person name="Woyke T."/>
            <person name="Ryan C.M."/>
            <person name="Banfield J.F."/>
        </authorList>
    </citation>
    <scope>NUCLEOTIDE SEQUENCE [LARGE SCALE GENOMIC DNA]</scope>
</reference>
<evidence type="ECO:0000256" key="5">
    <source>
        <dbReference type="ARBA" id="ARBA00035477"/>
    </source>
</evidence>
<evidence type="ECO:0000256" key="3">
    <source>
        <dbReference type="ARBA" id="ARBA00023274"/>
    </source>
</evidence>
<keyword evidence="2 7" id="KW-0689">Ribosomal protein</keyword>
<comment type="caution">
    <text evidence="7">The sequence shown here is derived from an EMBL/GenBank/DDBJ whole genome shotgun (WGS) entry which is preliminary data.</text>
</comment>
<dbReference type="AlphaFoldDB" id="A0A2M6XB26"/>
<dbReference type="PANTHER" id="PTHR15893:SF0">
    <property type="entry name" value="LARGE RIBOSOMAL SUBUNIT PROTEIN BL27M"/>
    <property type="match status" value="1"/>
</dbReference>
<protein>
    <recommendedName>
        <fullName evidence="4">Large ribosomal subunit protein bL27</fullName>
    </recommendedName>
    <alternativeName>
        <fullName evidence="5">50S ribosomal protein L27</fullName>
    </alternativeName>
</protein>
<evidence type="ECO:0000256" key="4">
    <source>
        <dbReference type="ARBA" id="ARBA00035175"/>
    </source>
</evidence>
<comment type="similarity">
    <text evidence="1">Belongs to the bacterial ribosomal protein bL27 family.</text>
</comment>
<evidence type="ECO:0000256" key="6">
    <source>
        <dbReference type="SAM" id="MobiDB-lite"/>
    </source>
</evidence>
<dbReference type="PROSITE" id="PS00831">
    <property type="entry name" value="RIBOSOMAL_L27"/>
    <property type="match status" value="1"/>
</dbReference>
<organism evidence="7 8">
    <name type="scientific">Candidatus Shapirobacteria bacterium CG09_land_8_20_14_0_10_49_15</name>
    <dbReference type="NCBI Taxonomy" id="1974482"/>
    <lineage>
        <taxon>Bacteria</taxon>
        <taxon>Candidatus Shapironibacteriota</taxon>
    </lineage>
</organism>
<evidence type="ECO:0000313" key="8">
    <source>
        <dbReference type="Proteomes" id="UP000231214"/>
    </source>
</evidence>
<dbReference type="PRINTS" id="PR00063">
    <property type="entry name" value="RIBOSOMALL27"/>
</dbReference>
<dbReference type="GO" id="GO:0003735">
    <property type="term" value="F:structural constituent of ribosome"/>
    <property type="evidence" value="ECO:0007669"/>
    <property type="project" value="InterPro"/>
</dbReference>
<proteinExistence type="inferred from homology"/>
<evidence type="ECO:0000313" key="7">
    <source>
        <dbReference type="EMBL" id="PIU02263.1"/>
    </source>
</evidence>
<accession>A0A2M6XB26</accession>
<dbReference type="Proteomes" id="UP000231214">
    <property type="component" value="Unassembled WGS sequence"/>
</dbReference>
<dbReference type="GO" id="GO:0022625">
    <property type="term" value="C:cytosolic large ribosomal subunit"/>
    <property type="evidence" value="ECO:0007669"/>
    <property type="project" value="TreeGrafter"/>
</dbReference>
<feature type="region of interest" description="Disordered" evidence="6">
    <location>
        <begin position="1"/>
        <end position="21"/>
    </location>
</feature>
<evidence type="ECO:0000256" key="2">
    <source>
        <dbReference type="ARBA" id="ARBA00022980"/>
    </source>
</evidence>
<dbReference type="PANTHER" id="PTHR15893">
    <property type="entry name" value="RIBOSOMAL PROTEIN L27"/>
    <property type="match status" value="1"/>
</dbReference>
<sequence length="81" mass="8645">MAKTKAGGKTRQKPARAGKRLGLKVSSGQTVSIGAILIRQRGTVYHPGDGVGLGRDHTLFALRQGAVKFKDKLGKKLVYIS</sequence>
<evidence type="ECO:0000256" key="1">
    <source>
        <dbReference type="ARBA" id="ARBA00010797"/>
    </source>
</evidence>
<dbReference type="Gene3D" id="2.40.50.100">
    <property type="match status" value="1"/>
</dbReference>
<dbReference type="EMBL" id="PEZK01000020">
    <property type="protein sequence ID" value="PIU02263.1"/>
    <property type="molecule type" value="Genomic_DNA"/>
</dbReference>
<dbReference type="SUPFAM" id="SSF110324">
    <property type="entry name" value="Ribosomal L27 protein-like"/>
    <property type="match status" value="1"/>
</dbReference>
<dbReference type="Pfam" id="PF01016">
    <property type="entry name" value="Ribosomal_L27"/>
    <property type="match status" value="1"/>
</dbReference>
<dbReference type="GO" id="GO:0006412">
    <property type="term" value="P:translation"/>
    <property type="evidence" value="ECO:0007669"/>
    <property type="project" value="InterPro"/>
</dbReference>
<dbReference type="InterPro" id="IPR001684">
    <property type="entry name" value="Ribosomal_bL27"/>
</dbReference>
<gene>
    <name evidence="7" type="ORF">COT66_01340</name>
</gene>